<dbReference type="Proteomes" id="UP000522262">
    <property type="component" value="Unassembled WGS sequence"/>
</dbReference>
<dbReference type="Gene3D" id="2.100.10.30">
    <property type="entry name" value="Jacalin-like lectin domain"/>
    <property type="match status" value="1"/>
</dbReference>
<organism evidence="2 3">
    <name type="scientific">Fusarium mexicanum</name>
    <dbReference type="NCBI Taxonomy" id="751941"/>
    <lineage>
        <taxon>Eukaryota</taxon>
        <taxon>Fungi</taxon>
        <taxon>Dikarya</taxon>
        <taxon>Ascomycota</taxon>
        <taxon>Pezizomycotina</taxon>
        <taxon>Sordariomycetes</taxon>
        <taxon>Hypocreomycetidae</taxon>
        <taxon>Hypocreales</taxon>
        <taxon>Nectriaceae</taxon>
        <taxon>Fusarium</taxon>
        <taxon>Fusarium fujikuroi species complex</taxon>
    </lineage>
</organism>
<feature type="region of interest" description="Disordered" evidence="1">
    <location>
        <begin position="833"/>
        <end position="883"/>
    </location>
</feature>
<keyword evidence="3" id="KW-1185">Reference proteome</keyword>
<proteinExistence type="predicted"/>
<comment type="caution">
    <text evidence="2">The sequence shown here is derived from an EMBL/GenBank/DDBJ whole genome shotgun (WGS) entry which is preliminary data.</text>
</comment>
<evidence type="ECO:0000313" key="2">
    <source>
        <dbReference type="EMBL" id="KAF5536306.1"/>
    </source>
</evidence>
<reference evidence="2 3" key="1">
    <citation type="submission" date="2020-05" db="EMBL/GenBank/DDBJ databases">
        <title>Identification and distribution of gene clusters putatively required for synthesis of sphingolipid metabolism inhibitors in phylogenetically diverse species of the filamentous fungus Fusarium.</title>
        <authorList>
            <person name="Kim H.-S."/>
            <person name="Busman M."/>
            <person name="Brown D.W."/>
            <person name="Divon H."/>
            <person name="Uhlig S."/>
            <person name="Proctor R.H."/>
        </authorList>
    </citation>
    <scope>NUCLEOTIDE SEQUENCE [LARGE SCALE GENOMIC DNA]</scope>
    <source>
        <strain evidence="2 3">NRRL 53147</strain>
    </source>
</reference>
<gene>
    <name evidence="2" type="ORF">FMEXI_10401</name>
</gene>
<protein>
    <submittedName>
        <fullName evidence="2">Uncharacterized protein</fullName>
    </submittedName>
</protein>
<dbReference type="EMBL" id="JAAOAM010000259">
    <property type="protein sequence ID" value="KAF5536306.1"/>
    <property type="molecule type" value="Genomic_DNA"/>
</dbReference>
<dbReference type="AlphaFoldDB" id="A0A8H5IGG2"/>
<dbReference type="InterPro" id="IPR036404">
    <property type="entry name" value="Jacalin-like_lectin_dom_sf"/>
</dbReference>
<name>A0A8H5IGG2_9HYPO</name>
<evidence type="ECO:0000313" key="3">
    <source>
        <dbReference type="Proteomes" id="UP000522262"/>
    </source>
</evidence>
<sequence>MLRVAPYNPAMRLGMGFNSYTQQLCCNDVVRKADGSPVAEEDIKTVAPSAPENSSHDPTSLLATPEGSAVARKLTIGTGNDGQNEVSQVVSWSASFVDKASDVTKKLNISGALSVAVESLGEVKVSGHYIDTNTLKESDATYNITVSVDNERLEVPEMTEFYPIKHVQPSQFTEVYGDCFISGFISGGSFVADIHLKKNEDKKNSDMGGDISLQGQVSGLDIKGEIKGGMTNSNYKKDYNTTITVNWKGGGDIKGNDVTEWDIPNLLKVAMEFPDKVAACPQNTYAILTKYTSLRSYYRANVLGSPLDYENAGIYTNSLLDAYVDYKYIWSQIQERINLLDKNLITIHQLEEPEGLLSYRKTFQDTYDALKKTHETSLALHKVDPTLYPQPLEQPLLPNKLEAYAGDLFGLDLAKRDCRLEMIKIVKEVSEVTRDPQVAADPFRVCRYVAPSIFRRLVPADKPIDPPLSKKESDQLKQNVAGDIHRTAQDLQSPRLHQTGDPAIELEKRVNMKYGHKADNWRIGVVTGREASPTSGTVFNDLDILDKTYVVSHIAVWHNDHHVVGLELKYMNGQTILHGTKDQQFQTTSYSLQSQEKVYFVGIESHTDTLGSIWIDAIRVGTNRDIWAVEAPKRFTQYRTYAAKAPRPMGDNDWDLKGFYGSFDTTLGTNGITQLGPIWGREAVDEPAPEYWPLFDTDAWQGVYDWPIGLLDSMKFHHHRGTHFRLSSIHGHLNNSSGIPFNALDIIDKYWILKKVTFFFTTSSEMLVLSGICADYTNKKQLQYGKCDPSAKSIVTWDPVMGSQTRVVGVATCIKERHGLPQQCLGLKLRLEKDPEKPKDAPKGEPQGVPKSEVNDEPKDGSAPDGDKSAKEEPEPVAPQTSDYWIVGDRAIAHEETCWGAVSSCPSSPKGNWTIRGFAGHACPDGIEALMVIWGRA</sequence>
<evidence type="ECO:0000256" key="1">
    <source>
        <dbReference type="SAM" id="MobiDB-lite"/>
    </source>
</evidence>
<accession>A0A8H5IGG2</accession>
<feature type="compositionally biased region" description="Basic and acidic residues" evidence="1">
    <location>
        <begin position="833"/>
        <end position="843"/>
    </location>
</feature>
<feature type="compositionally biased region" description="Basic and acidic residues" evidence="1">
    <location>
        <begin position="853"/>
        <end position="874"/>
    </location>
</feature>